<accession>A0AAD6RID6</accession>
<evidence type="ECO:0000313" key="1">
    <source>
        <dbReference type="EMBL" id="KAJ7009350.1"/>
    </source>
</evidence>
<protein>
    <submittedName>
        <fullName evidence="2">Uncharacterized protein</fullName>
    </submittedName>
</protein>
<reference evidence="2 3" key="1">
    <citation type="journal article" date="2023" name="Mol. Ecol. Resour.">
        <title>Chromosome-level genome assembly of a triploid poplar Populus alba 'Berolinensis'.</title>
        <authorList>
            <person name="Chen S."/>
            <person name="Yu Y."/>
            <person name="Wang X."/>
            <person name="Wang S."/>
            <person name="Zhang T."/>
            <person name="Zhou Y."/>
            <person name="He R."/>
            <person name="Meng N."/>
            <person name="Wang Y."/>
            <person name="Liu W."/>
            <person name="Liu Z."/>
            <person name="Liu J."/>
            <person name="Guo Q."/>
            <person name="Huang H."/>
            <person name="Sederoff R.R."/>
            <person name="Wang G."/>
            <person name="Qu G."/>
            <person name="Chen S."/>
        </authorList>
    </citation>
    <scope>NUCLEOTIDE SEQUENCE [LARGE SCALE GENOMIC DNA]</scope>
    <source>
        <strain evidence="2">SC-2020</strain>
    </source>
</reference>
<proteinExistence type="predicted"/>
<dbReference type="AlphaFoldDB" id="A0AAD6RID6"/>
<dbReference type="Proteomes" id="UP001164929">
    <property type="component" value="Chromosome 1"/>
</dbReference>
<sequence length="71" mass="8339">MTHNLMKLLQPRKWQNYGGPIITCNLHFDNIPSRFQMDTISLHFTTQNHGYVAFLTQYRGSAHWPLVPLLK</sequence>
<gene>
    <name evidence="1" type="ORF">NC653_000117</name>
    <name evidence="2" type="ORF">NC653_000141</name>
</gene>
<evidence type="ECO:0000313" key="2">
    <source>
        <dbReference type="EMBL" id="KAJ7009377.1"/>
    </source>
</evidence>
<organism evidence="2 3">
    <name type="scientific">Populus alba x Populus x berolinensis</name>
    <dbReference type="NCBI Taxonomy" id="444605"/>
    <lineage>
        <taxon>Eukaryota</taxon>
        <taxon>Viridiplantae</taxon>
        <taxon>Streptophyta</taxon>
        <taxon>Embryophyta</taxon>
        <taxon>Tracheophyta</taxon>
        <taxon>Spermatophyta</taxon>
        <taxon>Magnoliopsida</taxon>
        <taxon>eudicotyledons</taxon>
        <taxon>Gunneridae</taxon>
        <taxon>Pentapetalae</taxon>
        <taxon>rosids</taxon>
        <taxon>fabids</taxon>
        <taxon>Malpighiales</taxon>
        <taxon>Salicaceae</taxon>
        <taxon>Saliceae</taxon>
        <taxon>Populus</taxon>
    </lineage>
</organism>
<evidence type="ECO:0000313" key="3">
    <source>
        <dbReference type="Proteomes" id="UP001164929"/>
    </source>
</evidence>
<dbReference type="EMBL" id="JAQIZT010000001">
    <property type="protein sequence ID" value="KAJ7009350.1"/>
    <property type="molecule type" value="Genomic_DNA"/>
</dbReference>
<keyword evidence="3" id="KW-1185">Reference proteome</keyword>
<comment type="caution">
    <text evidence="2">The sequence shown here is derived from an EMBL/GenBank/DDBJ whole genome shotgun (WGS) entry which is preliminary data.</text>
</comment>
<dbReference type="EMBL" id="JAQIZT010000001">
    <property type="protein sequence ID" value="KAJ7009377.1"/>
    <property type="molecule type" value="Genomic_DNA"/>
</dbReference>
<name>A0AAD6RID6_9ROSI</name>